<evidence type="ECO:0000313" key="3">
    <source>
        <dbReference type="Proteomes" id="UP001457282"/>
    </source>
</evidence>
<name>A0AAW1VZS0_RUBAR</name>
<keyword evidence="1" id="KW-0472">Membrane</keyword>
<protein>
    <submittedName>
        <fullName evidence="2">Uncharacterized protein</fullName>
    </submittedName>
</protein>
<keyword evidence="3" id="KW-1185">Reference proteome</keyword>
<organism evidence="2 3">
    <name type="scientific">Rubus argutus</name>
    <name type="common">Southern blackberry</name>
    <dbReference type="NCBI Taxonomy" id="59490"/>
    <lineage>
        <taxon>Eukaryota</taxon>
        <taxon>Viridiplantae</taxon>
        <taxon>Streptophyta</taxon>
        <taxon>Embryophyta</taxon>
        <taxon>Tracheophyta</taxon>
        <taxon>Spermatophyta</taxon>
        <taxon>Magnoliopsida</taxon>
        <taxon>eudicotyledons</taxon>
        <taxon>Gunneridae</taxon>
        <taxon>Pentapetalae</taxon>
        <taxon>rosids</taxon>
        <taxon>fabids</taxon>
        <taxon>Rosales</taxon>
        <taxon>Rosaceae</taxon>
        <taxon>Rosoideae</taxon>
        <taxon>Rosoideae incertae sedis</taxon>
        <taxon>Rubus</taxon>
    </lineage>
</organism>
<dbReference type="Proteomes" id="UP001457282">
    <property type="component" value="Unassembled WGS sequence"/>
</dbReference>
<evidence type="ECO:0000256" key="1">
    <source>
        <dbReference type="SAM" id="Phobius"/>
    </source>
</evidence>
<keyword evidence="1" id="KW-1133">Transmembrane helix</keyword>
<feature type="transmembrane region" description="Helical" evidence="1">
    <location>
        <begin position="47"/>
        <end position="65"/>
    </location>
</feature>
<dbReference type="EMBL" id="JBEDUW010000007">
    <property type="protein sequence ID" value="KAK9912612.1"/>
    <property type="molecule type" value="Genomic_DNA"/>
</dbReference>
<comment type="caution">
    <text evidence="2">The sequence shown here is derived from an EMBL/GenBank/DDBJ whole genome shotgun (WGS) entry which is preliminary data.</text>
</comment>
<evidence type="ECO:0000313" key="2">
    <source>
        <dbReference type="EMBL" id="KAK9912612.1"/>
    </source>
</evidence>
<proteinExistence type="predicted"/>
<reference evidence="2 3" key="1">
    <citation type="journal article" date="2023" name="G3 (Bethesda)">
        <title>A chromosome-length genome assembly and annotation of blackberry (Rubus argutus, cv. 'Hillquist').</title>
        <authorList>
            <person name="Bruna T."/>
            <person name="Aryal R."/>
            <person name="Dudchenko O."/>
            <person name="Sargent D.J."/>
            <person name="Mead D."/>
            <person name="Buti M."/>
            <person name="Cavallini A."/>
            <person name="Hytonen T."/>
            <person name="Andres J."/>
            <person name="Pham M."/>
            <person name="Weisz D."/>
            <person name="Mascagni F."/>
            <person name="Usai G."/>
            <person name="Natali L."/>
            <person name="Bassil N."/>
            <person name="Fernandez G.E."/>
            <person name="Lomsadze A."/>
            <person name="Armour M."/>
            <person name="Olukolu B."/>
            <person name="Poorten T."/>
            <person name="Britton C."/>
            <person name="Davik J."/>
            <person name="Ashrafi H."/>
            <person name="Aiden E.L."/>
            <person name="Borodovsky M."/>
            <person name="Worthington M."/>
        </authorList>
    </citation>
    <scope>NUCLEOTIDE SEQUENCE [LARGE SCALE GENOMIC DNA]</scope>
    <source>
        <strain evidence="2">PI 553951</strain>
    </source>
</reference>
<gene>
    <name evidence="2" type="ORF">M0R45_036468</name>
</gene>
<dbReference type="AlphaFoldDB" id="A0AAW1VZS0"/>
<accession>A0AAW1VZS0</accession>
<sequence length="92" mass="10051">MVFSLGLQGINGSGLIWSRGAAGRIAWFWICGGGQRDWRSMAGPRPWILGLGGLPSGIGLNYWLVSGWADLRKFSQGWRFREVVVGIVENGS</sequence>
<keyword evidence="1" id="KW-0812">Transmembrane</keyword>